<proteinExistence type="inferred from homology"/>
<comment type="similarity">
    <text evidence="1">Belongs to the aspartate/glutamate racemases family.</text>
</comment>
<name>A0AA43XIY6_9CLOT</name>
<dbReference type="RefSeq" id="WP_160718451.1">
    <property type="nucleotide sequence ID" value="NZ_SUMG01000001.1"/>
</dbReference>
<comment type="caution">
    <text evidence="3">The sequence shown here is derived from an EMBL/GenBank/DDBJ whole genome shotgun (WGS) entry which is preliminary data.</text>
</comment>
<dbReference type="InterPro" id="IPR015942">
    <property type="entry name" value="Asp/Glu/hydantoin_racemase"/>
</dbReference>
<dbReference type="PANTHER" id="PTHR21198">
    <property type="entry name" value="GLUTAMATE RACEMASE"/>
    <property type="match status" value="1"/>
</dbReference>
<accession>A0AA43XIY6</accession>
<dbReference type="GO" id="GO:0047661">
    <property type="term" value="F:amino-acid racemase activity"/>
    <property type="evidence" value="ECO:0007669"/>
    <property type="project" value="InterPro"/>
</dbReference>
<dbReference type="EMBL" id="SUMG01000001">
    <property type="protein sequence ID" value="NBG87156.1"/>
    <property type="molecule type" value="Genomic_DNA"/>
</dbReference>
<protein>
    <submittedName>
        <fullName evidence="3">Amino acid racemase</fullName>
        <ecNumber evidence="3">5.1.1.-</ecNumber>
    </submittedName>
</protein>
<dbReference type="AlphaFoldDB" id="A0AA43XIY6"/>
<organism evidence="3 4">
    <name type="scientific">Isachenkonia alkalipeptolytica</name>
    <dbReference type="NCBI Taxonomy" id="2565777"/>
    <lineage>
        <taxon>Bacteria</taxon>
        <taxon>Bacillati</taxon>
        <taxon>Bacillota</taxon>
        <taxon>Clostridia</taxon>
        <taxon>Eubacteriales</taxon>
        <taxon>Clostridiaceae</taxon>
        <taxon>Isachenkonia</taxon>
    </lineage>
</organism>
<sequence>MKTIGILGGMGPEATLLLYRLIIDHTDAKSDQEHIPTLIYSNTRVPDRTRAILHQGEDPLPYLIQSAKVLREGGADIIGMPCNTAHHYFDRLTEEVEGDYVNMVELTYRRILNNDSRKKIVLFATAGTIETGIYDFSLRNKGIQVLSPKPKDQEVIMKMIYGQIKSGKRPIDLEEYQELLYRMEEEGFEAVILGCTELSYLHSMFKFPVNIEFINTLDLLAAELVKKAKQ</sequence>
<dbReference type="Pfam" id="PF01177">
    <property type="entry name" value="Asp_Glu_race"/>
    <property type="match status" value="1"/>
</dbReference>
<dbReference type="Gene3D" id="3.40.50.1860">
    <property type="match status" value="2"/>
</dbReference>
<dbReference type="NCBIfam" id="TIGR00035">
    <property type="entry name" value="asp_race"/>
    <property type="match status" value="1"/>
</dbReference>
<dbReference type="SUPFAM" id="SSF53681">
    <property type="entry name" value="Aspartate/glutamate racemase"/>
    <property type="match status" value="2"/>
</dbReference>
<evidence type="ECO:0000313" key="3">
    <source>
        <dbReference type="EMBL" id="NBG87156.1"/>
    </source>
</evidence>
<dbReference type="InterPro" id="IPR004380">
    <property type="entry name" value="Asp_race"/>
</dbReference>
<dbReference type="PANTHER" id="PTHR21198:SF7">
    <property type="entry name" value="ASPARTATE-GLUTAMATE RACEMASE FAMILY"/>
    <property type="match status" value="1"/>
</dbReference>
<dbReference type="Proteomes" id="UP000449710">
    <property type="component" value="Unassembled WGS sequence"/>
</dbReference>
<evidence type="ECO:0000313" key="4">
    <source>
        <dbReference type="Proteomes" id="UP000449710"/>
    </source>
</evidence>
<evidence type="ECO:0000256" key="2">
    <source>
        <dbReference type="ARBA" id="ARBA00023235"/>
    </source>
</evidence>
<dbReference type="InterPro" id="IPR001920">
    <property type="entry name" value="Asp/Glu_race"/>
</dbReference>
<reference evidence="3 4" key="1">
    <citation type="submission" date="2019-04" db="EMBL/GenBank/DDBJ databases">
        <title>Isachenkonia alkalipeptolytica gen. nov. sp. nov. a new anaerobic, alkiliphilic organothrophic bacterium capable to reduce synthesized ferrihydrite isolated from a soda lake.</title>
        <authorList>
            <person name="Toshchakov S.V."/>
            <person name="Zavarzina D.G."/>
            <person name="Zhilina T.N."/>
            <person name="Kostrikina N.A."/>
            <person name="Kublanov I.V."/>
        </authorList>
    </citation>
    <scope>NUCLEOTIDE SEQUENCE [LARGE SCALE GENOMIC DNA]</scope>
    <source>
        <strain evidence="3 4">Z-1701</strain>
    </source>
</reference>
<keyword evidence="4" id="KW-1185">Reference proteome</keyword>
<keyword evidence="2 3" id="KW-0413">Isomerase</keyword>
<evidence type="ECO:0000256" key="1">
    <source>
        <dbReference type="ARBA" id="ARBA00007847"/>
    </source>
</evidence>
<dbReference type="EC" id="5.1.1.-" evidence="3"/>
<gene>
    <name evidence="3" type="ORF">ISALK_01445</name>
</gene>